<dbReference type="eggNOG" id="KOG3578">
    <property type="taxonomic scope" value="Eukaryota"/>
</dbReference>
<protein>
    <submittedName>
        <fullName evidence="7">WASH complex subunit SWIP homolog</fullName>
    </submittedName>
</protein>
<keyword evidence="6" id="KW-1185">Reference proteome</keyword>
<organism evidence="5">
    <name type="scientific">Musca domestica</name>
    <name type="common">House fly</name>
    <dbReference type="NCBI Taxonomy" id="7370"/>
    <lineage>
        <taxon>Eukaryota</taxon>
        <taxon>Metazoa</taxon>
        <taxon>Ecdysozoa</taxon>
        <taxon>Arthropoda</taxon>
        <taxon>Hexapoda</taxon>
        <taxon>Insecta</taxon>
        <taxon>Pterygota</taxon>
        <taxon>Neoptera</taxon>
        <taxon>Endopterygota</taxon>
        <taxon>Diptera</taxon>
        <taxon>Brachycera</taxon>
        <taxon>Muscomorpha</taxon>
        <taxon>Muscoidea</taxon>
        <taxon>Muscidae</taxon>
        <taxon>Musca</taxon>
    </lineage>
</organism>
<evidence type="ECO:0000313" key="6">
    <source>
        <dbReference type="Proteomes" id="UP001652621"/>
    </source>
</evidence>
<evidence type="ECO:0000259" key="4">
    <source>
        <dbReference type="Pfam" id="PF14746"/>
    </source>
</evidence>
<dbReference type="Pfam" id="PF14745">
    <property type="entry name" value="WASH-4_N"/>
    <property type="match status" value="1"/>
</dbReference>
<feature type="domain" description="WASH complex subunit 7 C-terminal" evidence="4">
    <location>
        <begin position="965"/>
        <end position="1151"/>
    </location>
</feature>
<gene>
    <name evidence="5" type="primary">101894478</name>
    <name evidence="7" type="synonym">LOC101894478</name>
</gene>
<reference evidence="7" key="2">
    <citation type="submission" date="2025-04" db="UniProtKB">
        <authorList>
            <consortium name="RefSeq"/>
        </authorList>
    </citation>
    <scope>IDENTIFICATION</scope>
    <source>
        <strain evidence="7">Aabys</strain>
    </source>
</reference>
<proteinExistence type="predicted"/>
<dbReference type="OrthoDB" id="10261210at2759"/>
<dbReference type="InterPro" id="IPR028282">
    <property type="entry name" value="WASH-7_central"/>
</dbReference>
<dbReference type="PANTHER" id="PTHR31409">
    <property type="entry name" value="WASH COMPLEX SUBUNIT 4"/>
    <property type="match status" value="1"/>
</dbReference>
<dbReference type="InterPro" id="IPR028283">
    <property type="entry name" value="WASH-7_C"/>
</dbReference>
<dbReference type="InterPro" id="IPR027307">
    <property type="entry name" value="WASH7"/>
</dbReference>
<evidence type="ECO:0000259" key="2">
    <source>
        <dbReference type="Pfam" id="PF14744"/>
    </source>
</evidence>
<evidence type="ECO:0000259" key="3">
    <source>
        <dbReference type="Pfam" id="PF14745"/>
    </source>
</evidence>
<feature type="coiled-coil region" evidence="1">
    <location>
        <begin position="1075"/>
        <end position="1135"/>
    </location>
</feature>
<dbReference type="Pfam" id="PF14746">
    <property type="entry name" value="WASH-7_C"/>
    <property type="match status" value="1"/>
</dbReference>
<dbReference type="STRING" id="7370.A0A1I8N0Y9"/>
<dbReference type="RefSeq" id="XP_005178239.1">
    <property type="nucleotide sequence ID" value="XM_005178182.3"/>
</dbReference>
<reference evidence="5" key="1">
    <citation type="submission" date="2020-05" db="UniProtKB">
        <authorList>
            <consortium name="EnsemblMetazoa"/>
        </authorList>
    </citation>
    <scope>IDENTIFICATION</scope>
    <source>
        <strain evidence="5">Aabys</strain>
    </source>
</reference>
<dbReference type="AlphaFoldDB" id="A0A1I8N0Y9"/>
<dbReference type="KEGG" id="mde:101894478"/>
<feature type="domain" description="WASH complex subunit 4 N-terminal" evidence="3">
    <location>
        <begin position="18"/>
        <end position="603"/>
    </location>
</feature>
<dbReference type="PANTHER" id="PTHR31409:SF0">
    <property type="entry name" value="WASH COMPLEX SUBUNIT 4"/>
    <property type="match status" value="1"/>
</dbReference>
<accession>A0A1I8N0Y9</accession>
<evidence type="ECO:0000313" key="7">
    <source>
        <dbReference type="RefSeq" id="XP_005178239.1"/>
    </source>
</evidence>
<name>A0A1I8N0Y9_MUSDO</name>
<dbReference type="GO" id="GO:0005768">
    <property type="term" value="C:endosome"/>
    <property type="evidence" value="ECO:0007669"/>
    <property type="project" value="TreeGrafter"/>
</dbReference>
<dbReference type="EnsemblMetazoa" id="MDOA010405-RA">
    <property type="protein sequence ID" value="MDOA010405-PA"/>
    <property type="gene ID" value="MDOA010405"/>
</dbReference>
<dbReference type="Proteomes" id="UP001652621">
    <property type="component" value="Unplaced"/>
</dbReference>
<sequence length="1151" mass="134134">MDQSTIITSAEEQLKNYGVFLEDHDKKLRDLVKKNKHDGKEKPLLKQPVVQINYAANKEELSLVKLLESERVLNKILLTVGHLCSEIDYINQEAESMQTKLLYKDEELLLTIQNSNASGDEYSIDMTKQNNSLTHSNVLLQMSESMEFLCKVNFLLQRCIVLGNNLLHQCGAILDSENKVSTVNMKLTHICEYLSSLFHTILIFDEILLRSSFTRYWPVYKKTVETLSNSQTQWKNCSKSELNGLQTCLHELEFIFSGNIFRHFLDTTFSLKEKIGSRGMGQLNKQFNEYLKQQLNELDKTNPSELNTFTNTHLIIRTNAFCVVFHDFCGQVDAKSIKHLIEVNAKYHAIMLIGNITWSATDFLTRNAYSLVKTHGKNQMDLRKQQQIFLQLHGPKLTKDCRIYCGDITLWTLKINKALSLGPFELRIEQFKELAQMLMEGIRMAGHLSYMIKGVVSCHENLQIPMTKQTLMVVCKLLEMLKMIQLTFINHTTNISKIIHCISQYFQYKVLHLLNACKKKLLSSKLKEKGVDALSAIKIAERCFLGPPSKTRILVAKLAFDVACNGNSKFLNMEQFERFRLLIQRIEMISDFQRHIREICDTSFLYWHQSILRAYLKQVVDKKLDFHSFQYLVQASSECNDRLNLLQFQNSQLSQDLQKSQFENLRSEIVSKLCAQIEIFLRLEVHVNLQVEKMNPFEQGINNYKELINVCPIEVNGNYLILKDHIENYLSAMFYNLTTISLHDWKTYEQMRHLANNRLHLNPVEDYLPNQTLEQGIDILEIMRKIHVFVSVYVYNMNSQIFVEQHSNNNHLDTIGIRHVANSLRTHGTGVINTTVNFTYQFLRQKFYTFSQFLYDEQIKSRLMKELRSFAECKQQDKYPLYSYERADAFNKDIRKLGLAKDGQTYMDLFRKVITHVGNAMGYIRLIRSGSIHANYSASLYLPKFDENLQFVEKCKNQELSEVLQNAAENLETNIQNLANSFADSTDYFKLLVDAFQPFFRNPHNLHLRNFFLIVPPLIMNFVEYMLTVKSKINKKDREEAVLFDDGFAVGLAYILKLLNQVGDFNSLQWFTTVRERFEAERRKIKEMLLEINQKSNVTTSKSNTNAAALQKNENEKLQQTLVLTERRINAHQMEYNLLYYNLCSAKIFFQ</sequence>
<dbReference type="Pfam" id="PF14744">
    <property type="entry name" value="WASH-7_mid"/>
    <property type="match status" value="1"/>
</dbReference>
<feature type="domain" description="WASH complex subunit 7 central" evidence="2">
    <location>
        <begin position="604"/>
        <end position="946"/>
    </location>
</feature>
<dbReference type="GO" id="GO:0016197">
    <property type="term" value="P:endosomal transport"/>
    <property type="evidence" value="ECO:0007669"/>
    <property type="project" value="TreeGrafter"/>
</dbReference>
<evidence type="ECO:0000256" key="1">
    <source>
        <dbReference type="SAM" id="Coils"/>
    </source>
</evidence>
<dbReference type="InterPro" id="IPR028191">
    <property type="entry name" value="WASH-4_N"/>
</dbReference>
<dbReference type="GO" id="GO:0071203">
    <property type="term" value="C:WASH complex"/>
    <property type="evidence" value="ECO:0007669"/>
    <property type="project" value="InterPro"/>
</dbReference>
<dbReference type="VEuPathDB" id="VectorBase:MDOMA2_007377"/>
<evidence type="ECO:0000313" key="5">
    <source>
        <dbReference type="EnsemblMetazoa" id="MDOA010405-PA"/>
    </source>
</evidence>
<dbReference type="VEuPathDB" id="VectorBase:MDOA010405"/>
<dbReference type="GO" id="GO:0007032">
    <property type="term" value="P:endosome organization"/>
    <property type="evidence" value="ECO:0007669"/>
    <property type="project" value="TreeGrafter"/>
</dbReference>
<keyword evidence="1" id="KW-0175">Coiled coil</keyword>